<accession>W4GQC6</accession>
<dbReference type="AlphaFoldDB" id="W4GQC6"/>
<dbReference type="EMBL" id="KI913123">
    <property type="protein sequence ID" value="ETV81945.1"/>
    <property type="molecule type" value="Genomic_DNA"/>
</dbReference>
<name>W4GQC6_APHAT</name>
<evidence type="ECO:0000259" key="1">
    <source>
        <dbReference type="Pfam" id="PF01847"/>
    </source>
</evidence>
<dbReference type="InterPro" id="IPR037140">
    <property type="entry name" value="VHL_beta_dom_sf"/>
</dbReference>
<gene>
    <name evidence="2" type="ORF">H257_05483</name>
</gene>
<protein>
    <recommendedName>
        <fullName evidence="1">von Hippel-Lindau disease tumour suppressor beta domain-containing protein</fullName>
    </recommendedName>
</protein>
<dbReference type="RefSeq" id="XP_009828682.1">
    <property type="nucleotide sequence ID" value="XM_009830380.1"/>
</dbReference>
<dbReference type="VEuPathDB" id="FungiDB:H257_05483"/>
<evidence type="ECO:0000313" key="2">
    <source>
        <dbReference type="EMBL" id="ETV81945.1"/>
    </source>
</evidence>
<dbReference type="GeneID" id="20807479"/>
<dbReference type="SUPFAM" id="SSF49468">
    <property type="entry name" value="VHL"/>
    <property type="match status" value="1"/>
</dbReference>
<sequence length="91" mass="10577">MWRMVTPLSFMYPASSYVGNRLVRILSKVSVIDTAVEFVNATPRPMDVIWVDYHGTETTYMTLECRESYEQPTYAAHAWRIAFADSYLRCV</sequence>
<feature type="domain" description="von Hippel-Lindau disease tumour suppressor beta" evidence="1">
    <location>
        <begin position="26"/>
        <end position="85"/>
    </location>
</feature>
<dbReference type="Pfam" id="PF01847">
    <property type="entry name" value="VHL"/>
    <property type="match status" value="1"/>
</dbReference>
<dbReference type="InterPro" id="IPR036208">
    <property type="entry name" value="VHL_sf"/>
</dbReference>
<dbReference type="InterPro" id="IPR024053">
    <property type="entry name" value="VHL_beta_dom"/>
</dbReference>
<organism evidence="2">
    <name type="scientific">Aphanomyces astaci</name>
    <name type="common">Crayfish plague agent</name>
    <dbReference type="NCBI Taxonomy" id="112090"/>
    <lineage>
        <taxon>Eukaryota</taxon>
        <taxon>Sar</taxon>
        <taxon>Stramenopiles</taxon>
        <taxon>Oomycota</taxon>
        <taxon>Saprolegniomycetes</taxon>
        <taxon>Saprolegniales</taxon>
        <taxon>Verrucalvaceae</taxon>
        <taxon>Aphanomyces</taxon>
    </lineage>
</organism>
<proteinExistence type="predicted"/>
<dbReference type="Gene3D" id="2.60.40.780">
    <property type="entry name" value="von Hippel-Lindau disease tumour suppressor, beta domain"/>
    <property type="match status" value="1"/>
</dbReference>
<reference evidence="2" key="1">
    <citation type="submission" date="2013-12" db="EMBL/GenBank/DDBJ databases">
        <title>The Genome Sequence of Aphanomyces astaci APO3.</title>
        <authorList>
            <consortium name="The Broad Institute Genomics Platform"/>
            <person name="Russ C."/>
            <person name="Tyler B."/>
            <person name="van West P."/>
            <person name="Dieguez-Uribeondo J."/>
            <person name="Young S.K."/>
            <person name="Zeng Q."/>
            <person name="Gargeya S."/>
            <person name="Fitzgerald M."/>
            <person name="Abouelleil A."/>
            <person name="Alvarado L."/>
            <person name="Chapman S.B."/>
            <person name="Gainer-Dewar J."/>
            <person name="Goldberg J."/>
            <person name="Griggs A."/>
            <person name="Gujja S."/>
            <person name="Hansen M."/>
            <person name="Howarth C."/>
            <person name="Imamovic A."/>
            <person name="Ireland A."/>
            <person name="Larimer J."/>
            <person name="McCowan C."/>
            <person name="Murphy C."/>
            <person name="Pearson M."/>
            <person name="Poon T.W."/>
            <person name="Priest M."/>
            <person name="Roberts A."/>
            <person name="Saif S."/>
            <person name="Shea T."/>
            <person name="Sykes S."/>
            <person name="Wortman J."/>
            <person name="Nusbaum C."/>
            <person name="Birren B."/>
        </authorList>
    </citation>
    <scope>NUCLEOTIDE SEQUENCE [LARGE SCALE GENOMIC DNA]</scope>
    <source>
        <strain evidence="2">APO3</strain>
    </source>
</reference>